<dbReference type="GO" id="GO:0005507">
    <property type="term" value="F:copper ion binding"/>
    <property type="evidence" value="ECO:0007669"/>
    <property type="project" value="TreeGrafter"/>
</dbReference>
<dbReference type="InterPro" id="IPR023214">
    <property type="entry name" value="HAD_sf"/>
</dbReference>
<keyword evidence="9 10" id="KW-0472">Membrane</keyword>
<proteinExistence type="inferred from homology"/>
<feature type="transmembrane region" description="Helical" evidence="10">
    <location>
        <begin position="142"/>
        <end position="159"/>
    </location>
</feature>
<dbReference type="AlphaFoldDB" id="A0A1F8FPS8"/>
<protein>
    <submittedName>
        <fullName evidence="13">ATPase P</fullName>
    </submittedName>
</protein>
<evidence type="ECO:0000256" key="3">
    <source>
        <dbReference type="ARBA" id="ARBA00022692"/>
    </source>
</evidence>
<feature type="transmembrane region" description="Helical" evidence="10">
    <location>
        <begin position="83"/>
        <end position="105"/>
    </location>
</feature>
<name>A0A1F8FPS8_9BACT</name>
<accession>A0A1F8FPS8</accession>
<keyword evidence="10" id="KW-1003">Cell membrane</keyword>
<feature type="domain" description="Heavy metal binding" evidence="12">
    <location>
        <begin position="1"/>
        <end position="22"/>
    </location>
</feature>
<evidence type="ECO:0000256" key="8">
    <source>
        <dbReference type="ARBA" id="ARBA00022989"/>
    </source>
</evidence>
<dbReference type="Pfam" id="PF00702">
    <property type="entry name" value="Hydrolase"/>
    <property type="match status" value="1"/>
</dbReference>
<sequence>MHPEVRQDKPGLCPECGMSLIETRDGVQGTGDKGYDKHAGHKTNIFARKFWISLALTVPVLLYSELPERFFGWKVPVFTGSEYFPLIPGSVIFFYGGLLFLQGAFRELKARLPGMMALIALAITVAYVYSVVVTFLPGYHTLFWELATLITIMLLGHWMEMRAVQGAQGALQELSKLLPDTAEVVRDGRTESISLSELKTGDVVLIRPGSKIPADGIVVEGTAEVNESMITGESAPLDKHLGSKVIAGTVSVGGGALKVEITEIGEQTFLAGVMRLVGQAQASKSRLQLLSDRAAYYLTIVAIIGGAITFFAWMYAGSDMAFAMARVVSVLVIACPHALGLAIPLVASISTSLAARNGFLVRQRSALELAKDIDIVIFDKTGTLTKGEYGVTNIIQNVKIKNQNDNAKFKIEENEILRLAASVDNYSEHFVAKAVVKEAGKRELKLAEVQNFQIMPGQGVRGKIHTNKLENVDMSDKEEVEIMVGGESVVVENHILVPDEIKSKIETLSGQGKTTIYVTAGSQLLGVIALADVIRDESREAVSELKKMGTKVAMLTGDSEKVARWVAGEMGIDEYFARVLPHQKSEKVKTLQSGGFRVAMVGDGINDAPALTQADLGIAIGAGTNVAIESAGIILVKNDPRDVVKIINLSKATYSKMLQNLFWATGYNVVALPLAAGVLVSKGVLLQPAVGAILMSLSTVIVAFNALLLRGKKL</sequence>
<evidence type="ECO:0000313" key="13">
    <source>
        <dbReference type="EMBL" id="OGN14416.1"/>
    </source>
</evidence>
<dbReference type="InterPro" id="IPR027256">
    <property type="entry name" value="P-typ_ATPase_IB"/>
</dbReference>
<dbReference type="InterPro" id="IPR045800">
    <property type="entry name" value="HMBD"/>
</dbReference>
<dbReference type="SUPFAM" id="SSF56784">
    <property type="entry name" value="HAD-like"/>
    <property type="match status" value="1"/>
</dbReference>
<dbReference type="GO" id="GO:0005524">
    <property type="term" value="F:ATP binding"/>
    <property type="evidence" value="ECO:0007669"/>
    <property type="project" value="UniProtKB-UniRule"/>
</dbReference>
<dbReference type="SFLD" id="SFLDS00003">
    <property type="entry name" value="Haloacid_Dehalogenase"/>
    <property type="match status" value="1"/>
</dbReference>
<dbReference type="InterPro" id="IPR036412">
    <property type="entry name" value="HAD-like_sf"/>
</dbReference>
<dbReference type="InterPro" id="IPR023298">
    <property type="entry name" value="ATPase_P-typ_TM_dom_sf"/>
</dbReference>
<dbReference type="Gene3D" id="3.40.1110.10">
    <property type="entry name" value="Calcium-transporting ATPase, cytoplasmic domain N"/>
    <property type="match status" value="1"/>
</dbReference>
<dbReference type="GO" id="GO:0012505">
    <property type="term" value="C:endomembrane system"/>
    <property type="evidence" value="ECO:0007669"/>
    <property type="project" value="UniProtKB-SubCell"/>
</dbReference>
<dbReference type="NCBIfam" id="TIGR01525">
    <property type="entry name" value="ATPase-IB_hvy"/>
    <property type="match status" value="1"/>
</dbReference>
<comment type="similarity">
    <text evidence="2 10">Belongs to the cation transport ATPase (P-type) (TC 3.A.3) family. Type IB subfamily.</text>
</comment>
<feature type="domain" description="P-type ATPase A" evidence="11">
    <location>
        <begin position="176"/>
        <end position="277"/>
    </location>
</feature>
<evidence type="ECO:0000256" key="7">
    <source>
        <dbReference type="ARBA" id="ARBA00022967"/>
    </source>
</evidence>
<dbReference type="SUPFAM" id="SSF81660">
    <property type="entry name" value="Metal cation-transporting ATPase, ATP-binding domain N"/>
    <property type="match status" value="1"/>
</dbReference>
<keyword evidence="4 10" id="KW-0479">Metal-binding</keyword>
<reference evidence="13 14" key="1">
    <citation type="journal article" date="2016" name="Nat. Commun.">
        <title>Thousands of microbial genomes shed light on interconnected biogeochemical processes in an aquifer system.</title>
        <authorList>
            <person name="Anantharaman K."/>
            <person name="Brown C.T."/>
            <person name="Hug L.A."/>
            <person name="Sharon I."/>
            <person name="Castelle C.J."/>
            <person name="Probst A.J."/>
            <person name="Thomas B.C."/>
            <person name="Singh A."/>
            <person name="Wilkins M.J."/>
            <person name="Karaoz U."/>
            <person name="Brodie E.L."/>
            <person name="Williams K.H."/>
            <person name="Hubbard S.S."/>
            <person name="Banfield J.F."/>
        </authorList>
    </citation>
    <scope>NUCLEOTIDE SEQUENCE [LARGE SCALE GENOMIC DNA]</scope>
</reference>
<keyword evidence="3 10" id="KW-0812">Transmembrane</keyword>
<evidence type="ECO:0000256" key="1">
    <source>
        <dbReference type="ARBA" id="ARBA00004127"/>
    </source>
</evidence>
<keyword evidence="7" id="KW-1278">Translocase</keyword>
<comment type="subcellular location">
    <subcellularLocation>
        <location evidence="10">Cell membrane</location>
    </subcellularLocation>
    <subcellularLocation>
        <location evidence="1">Endomembrane system</location>
        <topology evidence="1">Multi-pass membrane protein</topology>
    </subcellularLocation>
</comment>
<dbReference type="InterPro" id="IPR044492">
    <property type="entry name" value="P_typ_ATPase_HD_dom"/>
</dbReference>
<dbReference type="InterPro" id="IPR018303">
    <property type="entry name" value="ATPase_P-typ_P_site"/>
</dbReference>
<dbReference type="InterPro" id="IPR001757">
    <property type="entry name" value="P_typ_ATPase"/>
</dbReference>
<evidence type="ECO:0000259" key="12">
    <source>
        <dbReference type="Pfam" id="PF19335"/>
    </source>
</evidence>
<keyword evidence="6 10" id="KW-0067">ATP-binding</keyword>
<feature type="transmembrane region" description="Helical" evidence="10">
    <location>
        <begin position="294"/>
        <end position="316"/>
    </location>
</feature>
<evidence type="ECO:0000256" key="9">
    <source>
        <dbReference type="ARBA" id="ARBA00023136"/>
    </source>
</evidence>
<dbReference type="EMBL" id="MGJV01000026">
    <property type="protein sequence ID" value="OGN14416.1"/>
    <property type="molecule type" value="Genomic_DNA"/>
</dbReference>
<dbReference type="NCBIfam" id="TIGR01494">
    <property type="entry name" value="ATPase_P-type"/>
    <property type="match status" value="2"/>
</dbReference>
<dbReference type="PROSITE" id="PS00154">
    <property type="entry name" value="ATPASE_E1_E2"/>
    <property type="match status" value="1"/>
</dbReference>
<dbReference type="InterPro" id="IPR023299">
    <property type="entry name" value="ATPase_P-typ_cyto_dom_N"/>
</dbReference>
<dbReference type="FunFam" id="2.70.150.10:FF:000002">
    <property type="entry name" value="Copper-transporting ATPase 1, putative"/>
    <property type="match status" value="1"/>
</dbReference>
<evidence type="ECO:0000256" key="10">
    <source>
        <dbReference type="RuleBase" id="RU362081"/>
    </source>
</evidence>
<gene>
    <name evidence="13" type="ORF">A3J47_03180</name>
</gene>
<feature type="transmembrane region" description="Helical" evidence="10">
    <location>
        <begin position="328"/>
        <end position="355"/>
    </location>
</feature>
<dbReference type="GO" id="GO:0043682">
    <property type="term" value="F:P-type divalent copper transporter activity"/>
    <property type="evidence" value="ECO:0007669"/>
    <property type="project" value="TreeGrafter"/>
</dbReference>
<dbReference type="SFLD" id="SFLDG00002">
    <property type="entry name" value="C1.7:_P-type_atpase_like"/>
    <property type="match status" value="1"/>
</dbReference>
<comment type="caution">
    <text evidence="13">The sequence shown here is derived from an EMBL/GenBank/DDBJ whole genome shotgun (WGS) entry which is preliminary data.</text>
</comment>
<dbReference type="PANTHER" id="PTHR43520">
    <property type="entry name" value="ATP7, ISOFORM B"/>
    <property type="match status" value="1"/>
</dbReference>
<feature type="transmembrane region" description="Helical" evidence="10">
    <location>
        <begin position="686"/>
        <end position="709"/>
    </location>
</feature>
<evidence type="ECO:0000256" key="2">
    <source>
        <dbReference type="ARBA" id="ARBA00006024"/>
    </source>
</evidence>
<dbReference type="InterPro" id="IPR059000">
    <property type="entry name" value="ATPase_P-type_domA"/>
</dbReference>
<dbReference type="InterPro" id="IPR008250">
    <property type="entry name" value="ATPase_P-typ_transduc_dom_A_sf"/>
</dbReference>
<dbReference type="Pfam" id="PF00122">
    <property type="entry name" value="E1-E2_ATPase"/>
    <property type="match status" value="1"/>
</dbReference>
<dbReference type="GO" id="GO:0005886">
    <property type="term" value="C:plasma membrane"/>
    <property type="evidence" value="ECO:0007669"/>
    <property type="project" value="UniProtKB-SubCell"/>
</dbReference>
<dbReference type="PRINTS" id="PR00119">
    <property type="entry name" value="CATATPASE"/>
</dbReference>
<evidence type="ECO:0000256" key="5">
    <source>
        <dbReference type="ARBA" id="ARBA00022741"/>
    </source>
</evidence>
<feature type="transmembrane region" description="Helical" evidence="10">
    <location>
        <begin position="45"/>
        <end position="63"/>
    </location>
</feature>
<evidence type="ECO:0000259" key="11">
    <source>
        <dbReference type="Pfam" id="PF00122"/>
    </source>
</evidence>
<organism evidence="13 14">
    <name type="scientific">Candidatus Yanofskybacteria bacterium RIFCSPHIGHO2_02_FULL_43_22</name>
    <dbReference type="NCBI Taxonomy" id="1802681"/>
    <lineage>
        <taxon>Bacteria</taxon>
        <taxon>Candidatus Yanofskyibacteriota</taxon>
    </lineage>
</organism>
<feature type="transmembrane region" description="Helical" evidence="10">
    <location>
        <begin position="661"/>
        <end position="680"/>
    </location>
</feature>
<dbReference type="Proteomes" id="UP000176581">
    <property type="component" value="Unassembled WGS sequence"/>
</dbReference>
<dbReference type="PANTHER" id="PTHR43520:SF8">
    <property type="entry name" value="P-TYPE CU(+) TRANSPORTER"/>
    <property type="match status" value="1"/>
</dbReference>
<dbReference type="SUPFAM" id="SSF81665">
    <property type="entry name" value="Calcium ATPase, transmembrane domain M"/>
    <property type="match status" value="1"/>
</dbReference>
<evidence type="ECO:0000256" key="4">
    <source>
        <dbReference type="ARBA" id="ARBA00022723"/>
    </source>
</evidence>
<dbReference type="GO" id="GO:0055070">
    <property type="term" value="P:copper ion homeostasis"/>
    <property type="evidence" value="ECO:0007669"/>
    <property type="project" value="TreeGrafter"/>
</dbReference>
<keyword evidence="5 10" id="KW-0547">Nucleotide-binding</keyword>
<keyword evidence="8 10" id="KW-1133">Transmembrane helix</keyword>
<dbReference type="SUPFAM" id="SSF81653">
    <property type="entry name" value="Calcium ATPase, transduction domain A"/>
    <property type="match status" value="1"/>
</dbReference>
<evidence type="ECO:0000256" key="6">
    <source>
        <dbReference type="ARBA" id="ARBA00022840"/>
    </source>
</evidence>
<evidence type="ECO:0000313" key="14">
    <source>
        <dbReference type="Proteomes" id="UP000176581"/>
    </source>
</evidence>
<feature type="transmembrane region" description="Helical" evidence="10">
    <location>
        <begin position="117"/>
        <end position="136"/>
    </location>
</feature>
<dbReference type="SFLD" id="SFLDF00027">
    <property type="entry name" value="p-type_atpase"/>
    <property type="match status" value="1"/>
</dbReference>
<dbReference type="Pfam" id="PF19335">
    <property type="entry name" value="HMBD"/>
    <property type="match status" value="1"/>
</dbReference>
<dbReference type="Gene3D" id="3.40.50.1000">
    <property type="entry name" value="HAD superfamily/HAD-like"/>
    <property type="match status" value="1"/>
</dbReference>
<dbReference type="Gene3D" id="2.70.150.10">
    <property type="entry name" value="Calcium-transporting ATPase, cytoplasmic transduction domain A"/>
    <property type="match status" value="1"/>
</dbReference>
<dbReference type="GO" id="GO:0016887">
    <property type="term" value="F:ATP hydrolysis activity"/>
    <property type="evidence" value="ECO:0007669"/>
    <property type="project" value="InterPro"/>
</dbReference>